<protein>
    <submittedName>
        <fullName evidence="1">Uncharacterized protein</fullName>
    </submittedName>
</protein>
<dbReference type="AlphaFoldDB" id="A0A0F9I6N3"/>
<sequence>MGMKTARAEQLPFLEALGLYHFAATGEGEPYLSARLGRLDPDAAPFRDRHYRLFARPRAPFARLLA</sequence>
<organism evidence="1">
    <name type="scientific">marine sediment metagenome</name>
    <dbReference type="NCBI Taxonomy" id="412755"/>
    <lineage>
        <taxon>unclassified sequences</taxon>
        <taxon>metagenomes</taxon>
        <taxon>ecological metagenomes</taxon>
    </lineage>
</organism>
<evidence type="ECO:0000313" key="1">
    <source>
        <dbReference type="EMBL" id="KKL89460.1"/>
    </source>
</evidence>
<dbReference type="EMBL" id="LAZR01020280">
    <property type="protein sequence ID" value="KKL89460.1"/>
    <property type="molecule type" value="Genomic_DNA"/>
</dbReference>
<accession>A0A0F9I6N3</accession>
<reference evidence="1" key="1">
    <citation type="journal article" date="2015" name="Nature">
        <title>Complex archaea that bridge the gap between prokaryotes and eukaryotes.</title>
        <authorList>
            <person name="Spang A."/>
            <person name="Saw J.H."/>
            <person name="Jorgensen S.L."/>
            <person name="Zaremba-Niedzwiedzka K."/>
            <person name="Martijn J."/>
            <person name="Lind A.E."/>
            <person name="van Eijk R."/>
            <person name="Schleper C."/>
            <person name="Guy L."/>
            <person name="Ettema T.J."/>
        </authorList>
    </citation>
    <scope>NUCLEOTIDE SEQUENCE</scope>
</reference>
<comment type="caution">
    <text evidence="1">The sequence shown here is derived from an EMBL/GenBank/DDBJ whole genome shotgun (WGS) entry which is preliminary data.</text>
</comment>
<name>A0A0F9I6N3_9ZZZZ</name>
<gene>
    <name evidence="1" type="ORF">LCGC14_1914480</name>
</gene>
<proteinExistence type="predicted"/>